<proteinExistence type="predicted"/>
<dbReference type="AlphaFoldDB" id="A0A316Z5V9"/>
<organism evidence="2 3">
    <name type="scientific">Tilletiopsis washingtonensis</name>
    <dbReference type="NCBI Taxonomy" id="58919"/>
    <lineage>
        <taxon>Eukaryota</taxon>
        <taxon>Fungi</taxon>
        <taxon>Dikarya</taxon>
        <taxon>Basidiomycota</taxon>
        <taxon>Ustilaginomycotina</taxon>
        <taxon>Exobasidiomycetes</taxon>
        <taxon>Entylomatales</taxon>
        <taxon>Entylomatales incertae sedis</taxon>
        <taxon>Tilletiopsis</taxon>
    </lineage>
</organism>
<evidence type="ECO:0000256" key="1">
    <source>
        <dbReference type="SAM" id="MobiDB-lite"/>
    </source>
</evidence>
<reference evidence="2 3" key="1">
    <citation type="journal article" date="2018" name="Mol. Biol. Evol.">
        <title>Broad Genomic Sampling Reveals a Smut Pathogenic Ancestry of the Fungal Clade Ustilaginomycotina.</title>
        <authorList>
            <person name="Kijpornyongpan T."/>
            <person name="Mondo S.J."/>
            <person name="Barry K."/>
            <person name="Sandor L."/>
            <person name="Lee J."/>
            <person name="Lipzen A."/>
            <person name="Pangilinan J."/>
            <person name="LaButti K."/>
            <person name="Hainaut M."/>
            <person name="Henrissat B."/>
            <person name="Grigoriev I.V."/>
            <person name="Spatafora J.W."/>
            <person name="Aime M.C."/>
        </authorList>
    </citation>
    <scope>NUCLEOTIDE SEQUENCE [LARGE SCALE GENOMIC DNA]</scope>
    <source>
        <strain evidence="2 3">MCA 4186</strain>
    </source>
</reference>
<keyword evidence="3" id="KW-1185">Reference proteome</keyword>
<dbReference type="EMBL" id="KZ819303">
    <property type="protein sequence ID" value="PWN95595.1"/>
    <property type="molecule type" value="Genomic_DNA"/>
</dbReference>
<gene>
    <name evidence="2" type="ORF">FA09DRAFT_362654</name>
</gene>
<feature type="compositionally biased region" description="Low complexity" evidence="1">
    <location>
        <begin position="221"/>
        <end position="230"/>
    </location>
</feature>
<feature type="region of interest" description="Disordered" evidence="1">
    <location>
        <begin position="26"/>
        <end position="241"/>
    </location>
</feature>
<evidence type="ECO:0008006" key="4">
    <source>
        <dbReference type="Google" id="ProtNLM"/>
    </source>
</evidence>
<feature type="compositionally biased region" description="Basic and acidic residues" evidence="1">
    <location>
        <begin position="26"/>
        <end position="37"/>
    </location>
</feature>
<dbReference type="RefSeq" id="XP_025595874.1">
    <property type="nucleotide sequence ID" value="XM_025745496.1"/>
</dbReference>
<accession>A0A316Z5V9</accession>
<dbReference type="Proteomes" id="UP000245946">
    <property type="component" value="Unassembled WGS sequence"/>
</dbReference>
<feature type="compositionally biased region" description="Low complexity" evidence="1">
    <location>
        <begin position="39"/>
        <end position="61"/>
    </location>
</feature>
<feature type="compositionally biased region" description="Polar residues" evidence="1">
    <location>
        <begin position="83"/>
        <end position="97"/>
    </location>
</feature>
<dbReference type="GeneID" id="37273040"/>
<feature type="compositionally biased region" description="Low complexity" evidence="1">
    <location>
        <begin position="198"/>
        <end position="211"/>
    </location>
</feature>
<name>A0A316Z5V9_9BASI</name>
<evidence type="ECO:0000313" key="2">
    <source>
        <dbReference type="EMBL" id="PWN95595.1"/>
    </source>
</evidence>
<sequence length="301" mass="32174">MPASTLGGPASEFLSILQWRSALEQAKDRGESVDQLRDASTAPSLATPASSNAPASLLRPAQPRKYHFDFPRPGGITERFSVAGSNSPSVAGVSQSPVPAPPAYERVPTPIAKPASARTVHAQAEAHAAPADDEDDERDNDILPPKRRRKSDSVVELLDSDSDDDVVVVRQQSQPHAGRASDEGEANNGGGGGKQHHAASGSRYARAAPARPRQRARVTQGAASRAAASGPSNRVFGSGHRWTEPEDELICEILRTAAKLPHVKKEIMERTGRSLSSTNERTKCIINAGFEHYYGHKPHGQ</sequence>
<protein>
    <recommendedName>
        <fullName evidence="4">Myb-like domain-containing protein</fullName>
    </recommendedName>
</protein>
<evidence type="ECO:0000313" key="3">
    <source>
        <dbReference type="Proteomes" id="UP000245946"/>
    </source>
</evidence>